<keyword evidence="3 8" id="KW-0813">Transport</keyword>
<dbReference type="InterPro" id="IPR018047">
    <property type="entry name" value="Ammonium_transpt_CS"/>
</dbReference>
<evidence type="ECO:0000256" key="4">
    <source>
        <dbReference type="ARBA" id="ARBA00022692"/>
    </source>
</evidence>
<evidence type="ECO:0000256" key="6">
    <source>
        <dbReference type="ARBA" id="ARBA00023136"/>
    </source>
</evidence>
<dbReference type="AlphaFoldDB" id="A0A2W5TD35"/>
<feature type="transmembrane region" description="Helical" evidence="8">
    <location>
        <begin position="12"/>
        <end position="35"/>
    </location>
</feature>
<evidence type="ECO:0000313" key="10">
    <source>
        <dbReference type="EMBL" id="PZR09295.1"/>
    </source>
</evidence>
<dbReference type="EMBL" id="QFQP01000021">
    <property type="protein sequence ID" value="PZR09295.1"/>
    <property type="molecule type" value="Genomic_DNA"/>
</dbReference>
<proteinExistence type="inferred from homology"/>
<evidence type="ECO:0000313" key="11">
    <source>
        <dbReference type="Proteomes" id="UP000249061"/>
    </source>
</evidence>
<dbReference type="Proteomes" id="UP000249061">
    <property type="component" value="Unassembled WGS sequence"/>
</dbReference>
<dbReference type="GO" id="GO:0005886">
    <property type="term" value="C:plasma membrane"/>
    <property type="evidence" value="ECO:0007669"/>
    <property type="project" value="UniProtKB-SubCell"/>
</dbReference>
<dbReference type="NCBIfam" id="TIGR00836">
    <property type="entry name" value="amt"/>
    <property type="match status" value="1"/>
</dbReference>
<dbReference type="SUPFAM" id="SSF111352">
    <property type="entry name" value="Ammonium transporter"/>
    <property type="match status" value="1"/>
</dbReference>
<comment type="subcellular location">
    <subcellularLocation>
        <location evidence="8">Cell membrane</location>
        <topology evidence="8">Multi-pass membrane protein</topology>
    </subcellularLocation>
    <subcellularLocation>
        <location evidence="1">Membrane</location>
        <topology evidence="1">Multi-pass membrane protein</topology>
    </subcellularLocation>
</comment>
<feature type="transmembrane region" description="Helical" evidence="8">
    <location>
        <begin position="168"/>
        <end position="189"/>
    </location>
</feature>
<keyword evidence="7 8" id="KW-0924">Ammonia transport</keyword>
<feature type="transmembrane region" description="Helical" evidence="8">
    <location>
        <begin position="361"/>
        <end position="385"/>
    </location>
</feature>
<keyword evidence="4 8" id="KW-0812">Transmembrane</keyword>
<feature type="transmembrane region" description="Helical" evidence="8">
    <location>
        <begin position="104"/>
        <end position="126"/>
    </location>
</feature>
<dbReference type="Gene3D" id="1.10.3430.10">
    <property type="entry name" value="Ammonium transporter AmtB like domains"/>
    <property type="match status" value="1"/>
</dbReference>
<feature type="transmembrane region" description="Helical" evidence="8">
    <location>
        <begin position="296"/>
        <end position="314"/>
    </location>
</feature>
<dbReference type="Pfam" id="PF00909">
    <property type="entry name" value="Ammonium_transp"/>
    <property type="match status" value="1"/>
</dbReference>
<feature type="transmembrane region" description="Helical" evidence="8">
    <location>
        <begin position="235"/>
        <end position="260"/>
    </location>
</feature>
<comment type="caution">
    <text evidence="10">The sequence shown here is derived from an EMBL/GenBank/DDBJ whole genome shotgun (WGS) entry which is preliminary data.</text>
</comment>
<evidence type="ECO:0000256" key="3">
    <source>
        <dbReference type="ARBA" id="ARBA00022448"/>
    </source>
</evidence>
<organism evidence="10 11">
    <name type="scientific">Archangium gephyra</name>
    <dbReference type="NCBI Taxonomy" id="48"/>
    <lineage>
        <taxon>Bacteria</taxon>
        <taxon>Pseudomonadati</taxon>
        <taxon>Myxococcota</taxon>
        <taxon>Myxococcia</taxon>
        <taxon>Myxococcales</taxon>
        <taxon>Cystobacterineae</taxon>
        <taxon>Archangiaceae</taxon>
        <taxon>Archangium</taxon>
    </lineage>
</organism>
<evidence type="ECO:0000256" key="5">
    <source>
        <dbReference type="ARBA" id="ARBA00022989"/>
    </source>
</evidence>
<evidence type="ECO:0000259" key="9">
    <source>
        <dbReference type="Pfam" id="PF00909"/>
    </source>
</evidence>
<dbReference type="PANTHER" id="PTHR43029">
    <property type="entry name" value="AMMONIUM TRANSPORTER MEP2"/>
    <property type="match status" value="1"/>
</dbReference>
<feature type="transmembrane region" description="Helical" evidence="8">
    <location>
        <begin position="133"/>
        <end position="156"/>
    </location>
</feature>
<evidence type="ECO:0000256" key="2">
    <source>
        <dbReference type="ARBA" id="ARBA00005887"/>
    </source>
</evidence>
<gene>
    <name evidence="10" type="ORF">DI536_22195</name>
</gene>
<evidence type="ECO:0000256" key="7">
    <source>
        <dbReference type="ARBA" id="ARBA00023177"/>
    </source>
</evidence>
<sequence length="413" mass="42992">MDTTASTIDAGSTAWMLASSAMVLLMVPGLALFYGGMVRKKNVLTTMMMSFVAMAVIGVQWVLVGYALSFGTSVGGFIGWDSSLFALNGIEPSKLYGDKHIPELVFVMFQGKFAIITPALISGAVAERMKFKTYLAFCVAWSTLIYAPLAHWVWAADGWLFKLGVLDFAGGTVVHISAGISALVLALMLGPRRDVARGAPILPNNLVLTLTGAGLLWFGWFGFNAGSAVAVESPVAGSIAGLAFATTQSAAAAAGLMWMLVERWHHGKVTSLGLASGIVAGLVAVTPAAGHIKPGAALLLGAISSIVCYGAVQLKTKLKYDDSLDAFGVHGVGGILGALLTGLLCFTPVEAGLGQLGKQATGVAVALVFAGVGTFVLAKILGAIFGLRTSEQEERDGLDLHVHGERGYHFDQT</sequence>
<protein>
    <recommendedName>
        <fullName evidence="8">Ammonium transporter</fullName>
    </recommendedName>
</protein>
<feature type="transmembrane region" description="Helical" evidence="8">
    <location>
        <begin position="272"/>
        <end position="290"/>
    </location>
</feature>
<dbReference type="InterPro" id="IPR001905">
    <property type="entry name" value="Ammonium_transpt"/>
</dbReference>
<reference evidence="10 11" key="1">
    <citation type="submission" date="2017-08" db="EMBL/GenBank/DDBJ databases">
        <title>Infants hospitalized years apart are colonized by the same room-sourced microbial strains.</title>
        <authorList>
            <person name="Brooks B."/>
            <person name="Olm M.R."/>
            <person name="Firek B.A."/>
            <person name="Baker R."/>
            <person name="Thomas B.C."/>
            <person name="Morowitz M.J."/>
            <person name="Banfield J.F."/>
        </authorList>
    </citation>
    <scope>NUCLEOTIDE SEQUENCE [LARGE SCALE GENOMIC DNA]</scope>
    <source>
        <strain evidence="10">S2_003_000_R2_14</strain>
    </source>
</reference>
<dbReference type="PANTHER" id="PTHR43029:SF10">
    <property type="entry name" value="AMMONIUM TRANSPORTER MEP2"/>
    <property type="match status" value="1"/>
</dbReference>
<dbReference type="PROSITE" id="PS01219">
    <property type="entry name" value="AMMONIUM_TRANSP"/>
    <property type="match status" value="1"/>
</dbReference>
<evidence type="ECO:0000256" key="1">
    <source>
        <dbReference type="ARBA" id="ARBA00004141"/>
    </source>
</evidence>
<accession>A0A2W5TD35</accession>
<keyword evidence="5 8" id="KW-1133">Transmembrane helix</keyword>
<dbReference type="InterPro" id="IPR024041">
    <property type="entry name" value="NH4_transpt_AmtB-like_dom"/>
</dbReference>
<dbReference type="GO" id="GO:0008519">
    <property type="term" value="F:ammonium channel activity"/>
    <property type="evidence" value="ECO:0007669"/>
    <property type="project" value="InterPro"/>
</dbReference>
<dbReference type="InterPro" id="IPR029020">
    <property type="entry name" value="Ammonium/urea_transptr"/>
</dbReference>
<feature type="domain" description="Ammonium transporter AmtB-like" evidence="9">
    <location>
        <begin position="14"/>
        <end position="408"/>
    </location>
</feature>
<name>A0A2W5TD35_9BACT</name>
<evidence type="ECO:0000256" key="8">
    <source>
        <dbReference type="RuleBase" id="RU362002"/>
    </source>
</evidence>
<comment type="similarity">
    <text evidence="2 8">Belongs to the ammonia transporter channel (TC 1.A.11.2) family.</text>
</comment>
<keyword evidence="6 8" id="KW-0472">Membrane</keyword>
<feature type="transmembrane region" description="Helical" evidence="8">
    <location>
        <begin position="201"/>
        <end position="223"/>
    </location>
</feature>
<feature type="transmembrane region" description="Helical" evidence="8">
    <location>
        <begin position="326"/>
        <end position="349"/>
    </location>
</feature>